<dbReference type="RefSeq" id="WP_119764083.1">
    <property type="nucleotide sequence ID" value="NZ_QYUJ01000014.1"/>
</dbReference>
<dbReference type="HAMAP" id="MF_00027">
    <property type="entry name" value="CobB_CbiA"/>
    <property type="match status" value="1"/>
</dbReference>
<organism evidence="10 11">
    <name type="scientific">Deinococcus cavernae</name>
    <dbReference type="NCBI Taxonomy" id="2320857"/>
    <lineage>
        <taxon>Bacteria</taxon>
        <taxon>Thermotogati</taxon>
        <taxon>Deinococcota</taxon>
        <taxon>Deinococci</taxon>
        <taxon>Deinococcales</taxon>
        <taxon>Deinococcaceae</taxon>
        <taxon>Deinococcus</taxon>
    </lineage>
</organism>
<dbReference type="EMBL" id="QYUJ01000014">
    <property type="protein sequence ID" value="RJF72193.1"/>
    <property type="molecule type" value="Genomic_DNA"/>
</dbReference>
<keyword evidence="6 7" id="KW-0315">Glutamine amidotransferase</keyword>
<dbReference type="InterPro" id="IPR027417">
    <property type="entry name" value="P-loop_NTPase"/>
</dbReference>
<comment type="catalytic activity">
    <reaction evidence="7">
        <text>cob(II)yrinate + 2 L-glutamine + 2 ATP + 2 H2O = cob(II)yrinate a,c diamide + 2 L-glutamate + 2 ADP + 2 phosphate + 2 H(+)</text>
        <dbReference type="Rhea" id="RHEA:26289"/>
        <dbReference type="ChEBI" id="CHEBI:15377"/>
        <dbReference type="ChEBI" id="CHEBI:15378"/>
        <dbReference type="ChEBI" id="CHEBI:29985"/>
        <dbReference type="ChEBI" id="CHEBI:30616"/>
        <dbReference type="ChEBI" id="CHEBI:43474"/>
        <dbReference type="ChEBI" id="CHEBI:58359"/>
        <dbReference type="ChEBI" id="CHEBI:58537"/>
        <dbReference type="ChEBI" id="CHEBI:58894"/>
        <dbReference type="ChEBI" id="CHEBI:456216"/>
        <dbReference type="EC" id="6.3.5.11"/>
    </reaction>
</comment>
<evidence type="ECO:0000256" key="3">
    <source>
        <dbReference type="ARBA" id="ARBA00022741"/>
    </source>
</evidence>
<dbReference type="UniPathway" id="UPA00148">
    <property type="reaction ID" value="UER00231"/>
</dbReference>
<evidence type="ECO:0000259" key="9">
    <source>
        <dbReference type="Pfam" id="PF07685"/>
    </source>
</evidence>
<dbReference type="PANTHER" id="PTHR43873">
    <property type="entry name" value="COBYRINATE A,C-DIAMIDE SYNTHASE"/>
    <property type="match status" value="1"/>
</dbReference>
<dbReference type="InterPro" id="IPR002586">
    <property type="entry name" value="CobQ/CobB/MinD/ParA_Nub-bd_dom"/>
</dbReference>
<comment type="similarity">
    <text evidence="7">Belongs to the CobB/CbiA family.</text>
</comment>
<dbReference type="GO" id="GO:0042242">
    <property type="term" value="F:cobyrinic acid a,c-diamide synthase activity"/>
    <property type="evidence" value="ECO:0007669"/>
    <property type="project" value="UniProtKB-UniRule"/>
</dbReference>
<evidence type="ECO:0000256" key="6">
    <source>
        <dbReference type="ARBA" id="ARBA00022962"/>
    </source>
</evidence>
<comment type="cofactor">
    <cofactor evidence="1 7">
        <name>Mg(2+)</name>
        <dbReference type="ChEBI" id="CHEBI:18420"/>
    </cofactor>
</comment>
<dbReference type="Gene3D" id="3.40.50.880">
    <property type="match status" value="1"/>
</dbReference>
<dbReference type="Proteomes" id="UP000286287">
    <property type="component" value="Unassembled WGS sequence"/>
</dbReference>
<evidence type="ECO:0000313" key="10">
    <source>
        <dbReference type="EMBL" id="RJF72193.1"/>
    </source>
</evidence>
<comment type="pathway">
    <text evidence="7">Cofactor biosynthesis; adenosylcobalamin biosynthesis; cob(II)yrinate a,c-diamide from sirohydrochlorin (anaerobic route): step 10/10.</text>
</comment>
<keyword evidence="11" id="KW-1185">Reference proteome</keyword>
<dbReference type="Gene3D" id="3.40.50.300">
    <property type="entry name" value="P-loop containing nucleotide triphosphate hydrolases"/>
    <property type="match status" value="1"/>
</dbReference>
<dbReference type="InterPro" id="IPR029062">
    <property type="entry name" value="Class_I_gatase-like"/>
</dbReference>
<reference evidence="10 11" key="1">
    <citation type="submission" date="2018-09" db="EMBL/GenBank/DDBJ databases">
        <authorList>
            <person name="Zhu H."/>
        </authorList>
    </citation>
    <scope>NUCLEOTIDE SEQUENCE [LARGE SCALE GENOMIC DNA]</scope>
    <source>
        <strain evidence="10 11">K2S05-167</strain>
    </source>
</reference>
<accession>A0A418V7W3</accession>
<dbReference type="NCBIfam" id="TIGR00379">
    <property type="entry name" value="cobB"/>
    <property type="match status" value="1"/>
</dbReference>
<comment type="domain">
    <text evidence="7">Comprises of two domains. The C-terminal domain contains the binding site for glutamine and catalyzes the hydrolysis of this substrate to glutamate and ammonia. The N-terminal domain is anticipated to bind ATP and cobyrinate and catalyzes the ultimate synthesis of the diamide product. The ammonia produced via the glutaminase domain is probably translocated to the adjacent domain via a molecular tunnel, where it reacts with an activated intermediate.</text>
</comment>
<dbReference type="CDD" id="cd05388">
    <property type="entry name" value="CobB_N"/>
    <property type="match status" value="1"/>
</dbReference>
<dbReference type="EC" id="6.3.5.11" evidence="7"/>
<keyword evidence="2 7" id="KW-0436">Ligase</keyword>
<dbReference type="InterPro" id="IPR004484">
    <property type="entry name" value="CbiA/CobB_synth"/>
</dbReference>
<dbReference type="PROSITE" id="PS51274">
    <property type="entry name" value="GATASE_COBBQ"/>
    <property type="match status" value="1"/>
</dbReference>
<evidence type="ECO:0000256" key="5">
    <source>
        <dbReference type="ARBA" id="ARBA00022842"/>
    </source>
</evidence>
<keyword evidence="5 7" id="KW-0460">Magnesium</keyword>
<comment type="caution">
    <text evidence="10">The sequence shown here is derived from an EMBL/GenBank/DDBJ whole genome shotgun (WGS) entry which is preliminary data.</text>
</comment>
<evidence type="ECO:0000259" key="8">
    <source>
        <dbReference type="Pfam" id="PF01656"/>
    </source>
</evidence>
<feature type="domain" description="CobQ/CobB/MinD/ParA nucleotide binding" evidence="8">
    <location>
        <begin position="4"/>
        <end position="191"/>
    </location>
</feature>
<keyword evidence="7" id="KW-0169">Cobalamin biosynthesis</keyword>
<dbReference type="NCBIfam" id="NF002204">
    <property type="entry name" value="PRK01077.1"/>
    <property type="match status" value="1"/>
</dbReference>
<dbReference type="CDD" id="cd03130">
    <property type="entry name" value="GATase1_CobB"/>
    <property type="match status" value="1"/>
</dbReference>
<dbReference type="GO" id="GO:0005524">
    <property type="term" value="F:ATP binding"/>
    <property type="evidence" value="ECO:0007669"/>
    <property type="project" value="UniProtKB-UniRule"/>
</dbReference>
<comment type="miscellaneous">
    <text evidence="7">The a and c carboxylates of cobyrinate are activated for nucleophilic attack via formation of a phosphorylated intermediate by ATP. CbiA catalyzes first the amidation of the c-carboxylate, and then that of the a-carboxylate.</text>
</comment>
<protein>
    <recommendedName>
        <fullName evidence="7">Cobyrinate a,c-diamide synthase</fullName>
        <ecNumber evidence="7">6.3.5.11</ecNumber>
    </recommendedName>
    <alternativeName>
        <fullName evidence="7">Cobyrinic acid a,c-diamide synthetase</fullName>
    </alternativeName>
</protein>
<keyword evidence="3 7" id="KW-0547">Nucleotide-binding</keyword>
<dbReference type="SUPFAM" id="SSF52540">
    <property type="entry name" value="P-loop containing nucleoside triphosphate hydrolases"/>
    <property type="match status" value="1"/>
</dbReference>
<dbReference type="GO" id="GO:0009236">
    <property type="term" value="P:cobalamin biosynthetic process"/>
    <property type="evidence" value="ECO:0007669"/>
    <property type="project" value="UniProtKB-UniRule"/>
</dbReference>
<gene>
    <name evidence="7" type="primary">cbiA</name>
    <name evidence="10" type="ORF">D3875_12150</name>
</gene>
<dbReference type="OrthoDB" id="9764035at2"/>
<feature type="site" description="Increases nucleophilicity of active site Cys" evidence="7">
    <location>
        <position position="425"/>
    </location>
</feature>
<evidence type="ECO:0000256" key="4">
    <source>
        <dbReference type="ARBA" id="ARBA00022840"/>
    </source>
</evidence>
<dbReference type="PANTHER" id="PTHR43873:SF1">
    <property type="entry name" value="COBYRINATE A,C-DIAMIDE SYNTHASE"/>
    <property type="match status" value="1"/>
</dbReference>
<proteinExistence type="inferred from homology"/>
<dbReference type="InterPro" id="IPR011698">
    <property type="entry name" value="GATase_3"/>
</dbReference>
<dbReference type="Pfam" id="PF01656">
    <property type="entry name" value="CbiA"/>
    <property type="match status" value="1"/>
</dbReference>
<evidence type="ECO:0000256" key="2">
    <source>
        <dbReference type="ARBA" id="ARBA00022598"/>
    </source>
</evidence>
<feature type="domain" description="CobB/CobQ-like glutamine amidotransferase" evidence="9">
    <location>
        <begin position="242"/>
        <end position="429"/>
    </location>
</feature>
<sequence length="454" mass="47918">MKRIVLAAASSGSGKTTVASLLCLALRKRGLVVQPFKFGPDYLDPTHLTRAAGREARNLDTFLLAPQRMRELFARSAAPADISVIEGVMGLFDGRDPSSDEHSTADLARLLGAPVILVIDAGGMARTVAAVAAGMRDFGGAGGVQVAGVILNKVGSARHAELCEVALRQVNLPVLGFVTKDQHIHLPSRHLGLLSAEQASWEDTAALNAAQYLRLDDLLAVAATAPALPVPPLPQATSPGTRIGFASDEAFHFYYPDALDELRLSGAELVAFSPLRDAQLPGGLGGVMFGGGYPEAHAAELAANVSMRASIRTFAASGRPVIGECGGLMYLGQTLTDLTGGVHEMCGVIPYHTRMNPRVTLGYREATALQPSPLCPAGTTLRGHEFHFSSLTHAPTHPAYRWTAHGGQEITEGYAQGNVLASYLHLHYGGFPAVARRLVEQCASKTAGIQKAIQ</sequence>
<dbReference type="AlphaFoldDB" id="A0A418V7W3"/>
<keyword evidence="4 7" id="KW-0067">ATP-binding</keyword>
<name>A0A418V7W3_9DEIO</name>
<comment type="function">
    <text evidence="7">Catalyzes the ATP-dependent amidation of the two carboxylate groups at positions a and c of cobyrinate, using either L-glutamine or ammonia as the nitrogen source.</text>
</comment>
<dbReference type="Pfam" id="PF07685">
    <property type="entry name" value="GATase_3"/>
    <property type="match status" value="1"/>
</dbReference>
<evidence type="ECO:0000256" key="1">
    <source>
        <dbReference type="ARBA" id="ARBA00001946"/>
    </source>
</evidence>
<evidence type="ECO:0000313" key="11">
    <source>
        <dbReference type="Proteomes" id="UP000286287"/>
    </source>
</evidence>
<feature type="active site" description="Nucleophile" evidence="7">
    <location>
        <position position="325"/>
    </location>
</feature>
<evidence type="ECO:0000256" key="7">
    <source>
        <dbReference type="HAMAP-Rule" id="MF_00027"/>
    </source>
</evidence>
<dbReference type="SUPFAM" id="SSF52317">
    <property type="entry name" value="Class I glutamine amidotransferase-like"/>
    <property type="match status" value="1"/>
</dbReference>